<reference evidence="2" key="1">
    <citation type="journal article" date="2019" name="Int. J. Syst. Evol. Microbiol.">
        <title>The Global Catalogue of Microorganisms (GCM) 10K type strain sequencing project: providing services to taxonomists for standard genome sequencing and annotation.</title>
        <authorList>
            <consortium name="The Broad Institute Genomics Platform"/>
            <consortium name="The Broad Institute Genome Sequencing Center for Infectious Disease"/>
            <person name="Wu L."/>
            <person name="Ma J."/>
        </authorList>
    </citation>
    <scope>NUCLEOTIDE SEQUENCE [LARGE SCALE GENOMIC DNA]</scope>
    <source>
        <strain evidence="2">JCM 16898</strain>
    </source>
</reference>
<dbReference type="EMBL" id="BAAAZN010000018">
    <property type="protein sequence ID" value="GAA3573583.1"/>
    <property type="molecule type" value="Genomic_DNA"/>
</dbReference>
<organism evidence="1 2">
    <name type="scientific">Amycolatopsis ultiminotia</name>
    <dbReference type="NCBI Taxonomy" id="543629"/>
    <lineage>
        <taxon>Bacteria</taxon>
        <taxon>Bacillati</taxon>
        <taxon>Actinomycetota</taxon>
        <taxon>Actinomycetes</taxon>
        <taxon>Pseudonocardiales</taxon>
        <taxon>Pseudonocardiaceae</taxon>
        <taxon>Amycolatopsis</taxon>
    </lineage>
</organism>
<evidence type="ECO:0000313" key="1">
    <source>
        <dbReference type="EMBL" id="GAA3573583.1"/>
    </source>
</evidence>
<dbReference type="Proteomes" id="UP001500689">
    <property type="component" value="Unassembled WGS sequence"/>
</dbReference>
<proteinExistence type="predicted"/>
<name>A0ABP6Y0T2_9PSEU</name>
<evidence type="ECO:0000313" key="2">
    <source>
        <dbReference type="Proteomes" id="UP001500689"/>
    </source>
</evidence>
<accession>A0ABP6Y0T2</accession>
<protein>
    <submittedName>
        <fullName evidence="1">Uncharacterized protein</fullName>
    </submittedName>
</protein>
<comment type="caution">
    <text evidence="1">The sequence shown here is derived from an EMBL/GenBank/DDBJ whole genome shotgun (WGS) entry which is preliminary data.</text>
</comment>
<keyword evidence="2" id="KW-1185">Reference proteome</keyword>
<sequence>MCVSNERECDLKSFDVLCLCASVTRPPQGKLFRDPRTQDAIQAVQANMGKAKG</sequence>
<gene>
    <name evidence="1" type="ORF">GCM10022222_67430</name>
</gene>